<accession>A0A2A2HZR1</accession>
<evidence type="ECO:0000313" key="2">
    <source>
        <dbReference type="Proteomes" id="UP000218332"/>
    </source>
</evidence>
<sequence>MAASGKVQALEGKPPKYSKEDVLTPSFIASGDWFQRLNLLSCLARQKIGEKLRQKRNAFNVI</sequence>
<dbReference type="EMBL" id="NMPM01000096">
    <property type="protein sequence ID" value="PAV24877.1"/>
    <property type="molecule type" value="Genomic_DNA"/>
</dbReference>
<reference evidence="1 2" key="1">
    <citation type="submission" date="2017-07" db="EMBL/GenBank/DDBJ databases">
        <title>Tamlnaduibacter salinus (Mi-7) genome sequencing.</title>
        <authorList>
            <person name="Verma A."/>
            <person name="Krishnamurthi S."/>
        </authorList>
    </citation>
    <scope>NUCLEOTIDE SEQUENCE [LARGE SCALE GENOMIC DNA]</scope>
    <source>
        <strain evidence="1 2">Mi-7</strain>
    </source>
</reference>
<proteinExistence type="predicted"/>
<organism evidence="1 2">
    <name type="scientific">Tamilnaduibacter salinus</name>
    <dbReference type="NCBI Taxonomy" id="1484056"/>
    <lineage>
        <taxon>Bacteria</taxon>
        <taxon>Pseudomonadati</taxon>
        <taxon>Pseudomonadota</taxon>
        <taxon>Gammaproteobacteria</taxon>
        <taxon>Pseudomonadales</taxon>
        <taxon>Marinobacteraceae</taxon>
        <taxon>Tamilnaduibacter</taxon>
    </lineage>
</organism>
<dbReference type="Proteomes" id="UP000218332">
    <property type="component" value="Unassembled WGS sequence"/>
</dbReference>
<comment type="caution">
    <text evidence="1">The sequence shown here is derived from an EMBL/GenBank/DDBJ whole genome shotgun (WGS) entry which is preliminary data.</text>
</comment>
<keyword evidence="2" id="KW-1185">Reference proteome</keyword>
<evidence type="ECO:0000313" key="1">
    <source>
        <dbReference type="EMBL" id="PAV24877.1"/>
    </source>
</evidence>
<gene>
    <name evidence="1" type="ORF">CF392_13850</name>
</gene>
<dbReference type="AlphaFoldDB" id="A0A2A2HZR1"/>
<protein>
    <submittedName>
        <fullName evidence="1">Uncharacterized protein</fullName>
    </submittedName>
</protein>
<name>A0A2A2HZR1_9GAMM</name>